<evidence type="ECO:0000313" key="1">
    <source>
        <dbReference type="EMBL" id="GBP48211.1"/>
    </source>
</evidence>
<name>A0A4C1WAY1_EUMVA</name>
<dbReference type="EMBL" id="BGZK01000519">
    <property type="protein sequence ID" value="GBP48211.1"/>
    <property type="molecule type" value="Genomic_DNA"/>
</dbReference>
<gene>
    <name evidence="1" type="ORF">EVAR_96799_1</name>
</gene>
<dbReference type="Proteomes" id="UP000299102">
    <property type="component" value="Unassembled WGS sequence"/>
</dbReference>
<proteinExistence type="predicted"/>
<protein>
    <submittedName>
        <fullName evidence="1">Uncharacterized protein</fullName>
    </submittedName>
</protein>
<comment type="caution">
    <text evidence="1">The sequence shown here is derived from an EMBL/GenBank/DDBJ whole genome shotgun (WGS) entry which is preliminary data.</text>
</comment>
<dbReference type="AlphaFoldDB" id="A0A4C1WAY1"/>
<keyword evidence="2" id="KW-1185">Reference proteome</keyword>
<accession>A0A4C1WAY1</accession>
<sequence length="91" mass="9953">MLVTGTTRPRRGKREFQICSSVPTPAHVGLRGVNTILRTALAHGTAYTTTQETTAMKLVTNLRIASFSGNSKRISFVETMRDQEGDGPFGR</sequence>
<organism evidence="1 2">
    <name type="scientific">Eumeta variegata</name>
    <name type="common">Bagworm moth</name>
    <name type="synonym">Eumeta japonica</name>
    <dbReference type="NCBI Taxonomy" id="151549"/>
    <lineage>
        <taxon>Eukaryota</taxon>
        <taxon>Metazoa</taxon>
        <taxon>Ecdysozoa</taxon>
        <taxon>Arthropoda</taxon>
        <taxon>Hexapoda</taxon>
        <taxon>Insecta</taxon>
        <taxon>Pterygota</taxon>
        <taxon>Neoptera</taxon>
        <taxon>Endopterygota</taxon>
        <taxon>Lepidoptera</taxon>
        <taxon>Glossata</taxon>
        <taxon>Ditrysia</taxon>
        <taxon>Tineoidea</taxon>
        <taxon>Psychidae</taxon>
        <taxon>Oiketicinae</taxon>
        <taxon>Eumeta</taxon>
    </lineage>
</organism>
<evidence type="ECO:0000313" key="2">
    <source>
        <dbReference type="Proteomes" id="UP000299102"/>
    </source>
</evidence>
<reference evidence="1 2" key="1">
    <citation type="journal article" date="2019" name="Commun. Biol.">
        <title>The bagworm genome reveals a unique fibroin gene that provides high tensile strength.</title>
        <authorList>
            <person name="Kono N."/>
            <person name="Nakamura H."/>
            <person name="Ohtoshi R."/>
            <person name="Tomita M."/>
            <person name="Numata K."/>
            <person name="Arakawa K."/>
        </authorList>
    </citation>
    <scope>NUCLEOTIDE SEQUENCE [LARGE SCALE GENOMIC DNA]</scope>
</reference>